<dbReference type="PANTHER" id="PTHR43736">
    <property type="entry name" value="ADP-RIBOSE PYROPHOSPHATASE"/>
    <property type="match status" value="1"/>
</dbReference>
<dbReference type="CDD" id="cd04673">
    <property type="entry name" value="NUDIX_ADPRase"/>
    <property type="match status" value="1"/>
</dbReference>
<dbReference type="GO" id="GO:0016787">
    <property type="term" value="F:hydrolase activity"/>
    <property type="evidence" value="ECO:0007669"/>
    <property type="project" value="UniProtKB-KW"/>
</dbReference>
<dbReference type="PROSITE" id="PS51462">
    <property type="entry name" value="NUDIX"/>
    <property type="match status" value="1"/>
</dbReference>
<dbReference type="RefSeq" id="WP_261613846.1">
    <property type="nucleotide sequence ID" value="NZ_JALIDZ010000001.1"/>
</dbReference>
<dbReference type="PROSITE" id="PS00893">
    <property type="entry name" value="NUDIX_BOX"/>
    <property type="match status" value="1"/>
</dbReference>
<dbReference type="AlphaFoldDB" id="A0AAW5QV82"/>
<dbReference type="InterPro" id="IPR015797">
    <property type="entry name" value="NUDIX_hydrolase-like_dom_sf"/>
</dbReference>
<keyword evidence="2 3" id="KW-0378">Hydrolase</keyword>
<name>A0AAW5QV82_9HYPH</name>
<evidence type="ECO:0000259" key="4">
    <source>
        <dbReference type="PROSITE" id="PS51462"/>
    </source>
</evidence>
<comment type="cofactor">
    <cofactor evidence="1">
        <name>Mg(2+)</name>
        <dbReference type="ChEBI" id="CHEBI:18420"/>
    </cofactor>
</comment>
<dbReference type="InterPro" id="IPR000086">
    <property type="entry name" value="NUDIX_hydrolase_dom"/>
</dbReference>
<dbReference type="Pfam" id="PF00293">
    <property type="entry name" value="NUDIX"/>
    <property type="match status" value="1"/>
</dbReference>
<protein>
    <submittedName>
        <fullName evidence="5">NUDIX hydrolase</fullName>
    </submittedName>
</protein>
<dbReference type="Proteomes" id="UP001320898">
    <property type="component" value="Unassembled WGS sequence"/>
</dbReference>
<dbReference type="InterPro" id="IPR020084">
    <property type="entry name" value="NUDIX_hydrolase_CS"/>
</dbReference>
<dbReference type="PRINTS" id="PR00502">
    <property type="entry name" value="NUDIXFAMILY"/>
</dbReference>
<dbReference type="PANTHER" id="PTHR43736:SF1">
    <property type="entry name" value="DIHYDRONEOPTERIN TRIPHOSPHATE DIPHOSPHATASE"/>
    <property type="match status" value="1"/>
</dbReference>
<comment type="caution">
    <text evidence="5">The sequence shown here is derived from an EMBL/GenBank/DDBJ whole genome shotgun (WGS) entry which is preliminary data.</text>
</comment>
<dbReference type="InterPro" id="IPR020476">
    <property type="entry name" value="Nudix_hydrolase"/>
</dbReference>
<comment type="similarity">
    <text evidence="3">Belongs to the Nudix hydrolase family.</text>
</comment>
<accession>A0AAW5QV82</accession>
<feature type="domain" description="Nudix hydrolase" evidence="4">
    <location>
        <begin position="35"/>
        <end position="166"/>
    </location>
</feature>
<dbReference type="Gene3D" id="3.90.79.10">
    <property type="entry name" value="Nucleoside Triphosphate Pyrophosphohydrolase"/>
    <property type="match status" value="1"/>
</dbReference>
<keyword evidence="6" id="KW-1185">Reference proteome</keyword>
<dbReference type="EMBL" id="JALIDZ010000001">
    <property type="protein sequence ID" value="MCT8970273.1"/>
    <property type="molecule type" value="Genomic_DNA"/>
</dbReference>
<proteinExistence type="inferred from homology"/>
<gene>
    <name evidence="5" type="ORF">MUB46_00220</name>
</gene>
<evidence type="ECO:0000256" key="1">
    <source>
        <dbReference type="ARBA" id="ARBA00001946"/>
    </source>
</evidence>
<organism evidence="5 6">
    <name type="scientific">Microbaculum marinisediminis</name>
    <dbReference type="NCBI Taxonomy" id="2931392"/>
    <lineage>
        <taxon>Bacteria</taxon>
        <taxon>Pseudomonadati</taxon>
        <taxon>Pseudomonadota</taxon>
        <taxon>Alphaproteobacteria</taxon>
        <taxon>Hyphomicrobiales</taxon>
        <taxon>Tepidamorphaceae</taxon>
        <taxon>Microbaculum</taxon>
    </lineage>
</organism>
<reference evidence="5 6" key="1">
    <citation type="submission" date="2022-04" db="EMBL/GenBank/DDBJ databases">
        <authorList>
            <person name="Ye Y.-Q."/>
            <person name="Du Z.-J."/>
        </authorList>
    </citation>
    <scope>NUCLEOTIDE SEQUENCE [LARGE SCALE GENOMIC DNA]</scope>
    <source>
        <strain evidence="5 6">A6E488</strain>
    </source>
</reference>
<dbReference type="SUPFAM" id="SSF55811">
    <property type="entry name" value="Nudix"/>
    <property type="match status" value="1"/>
</dbReference>
<evidence type="ECO:0000313" key="6">
    <source>
        <dbReference type="Proteomes" id="UP001320898"/>
    </source>
</evidence>
<evidence type="ECO:0000256" key="3">
    <source>
        <dbReference type="RuleBase" id="RU003476"/>
    </source>
</evidence>
<evidence type="ECO:0000313" key="5">
    <source>
        <dbReference type="EMBL" id="MCT8970273.1"/>
    </source>
</evidence>
<evidence type="ECO:0000256" key="2">
    <source>
        <dbReference type="ARBA" id="ARBA00022801"/>
    </source>
</evidence>
<sequence>MKHSRRDGINARFTVLVSPAMTRSTDSDPRAYPKTPLVAVSASVFREDKVLLARRGRPPLDGLWSLPGGLVEPGEALSAAAAREVFEETGVRAEILGVADVVEVIRHDAAGAVARHYVIVSFAARWLSGNGETSPEAAEIAWRRPDDLSGLPLTDGTPAVVDKAADLLARE</sequence>